<dbReference type="OrthoDB" id="69140at2157"/>
<keyword evidence="3" id="KW-1185">Reference proteome</keyword>
<evidence type="ECO:0000313" key="2">
    <source>
        <dbReference type="EMBL" id="PAV03650.1"/>
    </source>
</evidence>
<dbReference type="Pfam" id="PF01629">
    <property type="entry name" value="DUF22"/>
    <property type="match status" value="1"/>
</dbReference>
<name>A0A2A2H2X0_METBR</name>
<comment type="caution">
    <text evidence="2">The sequence shown here is derived from an EMBL/GenBank/DDBJ whole genome shotgun (WGS) entry which is preliminary data.</text>
</comment>
<protein>
    <recommendedName>
        <fullName evidence="1">DUF22 domain-containing protein</fullName>
    </recommendedName>
</protein>
<dbReference type="RefSeq" id="WP_069583877.1">
    <property type="nucleotide sequence ID" value="NZ_LMVM01000037.1"/>
</dbReference>
<evidence type="ECO:0000313" key="3">
    <source>
        <dbReference type="Proteomes" id="UP000217784"/>
    </source>
</evidence>
<dbReference type="InterPro" id="IPR002572">
    <property type="entry name" value="DUF22"/>
</dbReference>
<reference evidence="2 3" key="1">
    <citation type="journal article" date="2017" name="BMC Genomics">
        <title>Genomic analysis of methanogenic archaea reveals a shift towards energy conservation.</title>
        <authorList>
            <person name="Gilmore S.P."/>
            <person name="Henske J.K."/>
            <person name="Sexton J.A."/>
            <person name="Solomon K.V."/>
            <person name="Seppala S."/>
            <person name="Yoo J.I."/>
            <person name="Huyett L.M."/>
            <person name="Pressman A."/>
            <person name="Cogan J.Z."/>
            <person name="Kivenson V."/>
            <person name="Peng X."/>
            <person name="Tan Y."/>
            <person name="Valentine D.L."/>
            <person name="O'Malley M.A."/>
        </authorList>
    </citation>
    <scope>NUCLEOTIDE SEQUENCE [LARGE SCALE GENOMIC DNA]</scope>
    <source>
        <strain evidence="2 3">M.o.H.</strain>
    </source>
</reference>
<dbReference type="Proteomes" id="UP000217784">
    <property type="component" value="Unassembled WGS sequence"/>
</dbReference>
<gene>
    <name evidence="2" type="ORF">ASJ80_01385</name>
</gene>
<proteinExistence type="predicted"/>
<accession>A0A2A2H2X0</accession>
<sequence>MGAIRVLNRVDEVKEELKGEELHALGNFKVGNIIGKLRAVIADEDVDIKANEAKSIKIKKINIPKNYITFLSAYASNRYGHTVAVGEEVHLPMSMKRTVDYASFLANIDGTIKEDDLLGVLVLLPVEMIK</sequence>
<feature type="domain" description="DUF22" evidence="1">
    <location>
        <begin position="34"/>
        <end position="110"/>
    </location>
</feature>
<dbReference type="AlphaFoldDB" id="A0A2A2H2X0"/>
<dbReference type="EMBL" id="LMVM01000037">
    <property type="protein sequence ID" value="PAV03650.1"/>
    <property type="molecule type" value="Genomic_DNA"/>
</dbReference>
<evidence type="ECO:0000259" key="1">
    <source>
        <dbReference type="Pfam" id="PF01629"/>
    </source>
</evidence>
<organism evidence="2 3">
    <name type="scientific">Methanobacterium bryantii</name>
    <dbReference type="NCBI Taxonomy" id="2161"/>
    <lineage>
        <taxon>Archaea</taxon>
        <taxon>Methanobacteriati</taxon>
        <taxon>Methanobacteriota</taxon>
        <taxon>Methanomada group</taxon>
        <taxon>Methanobacteria</taxon>
        <taxon>Methanobacteriales</taxon>
        <taxon>Methanobacteriaceae</taxon>
        <taxon>Methanobacterium</taxon>
    </lineage>
</organism>